<protein>
    <submittedName>
        <fullName evidence="6">DNA-binding MurR/RpiR family transcriptional regulator</fullName>
    </submittedName>
</protein>
<feature type="domain" description="SIS" evidence="5">
    <location>
        <begin position="124"/>
        <end position="262"/>
    </location>
</feature>
<dbReference type="SUPFAM" id="SSF46689">
    <property type="entry name" value="Homeodomain-like"/>
    <property type="match status" value="1"/>
</dbReference>
<dbReference type="InterPro" id="IPR001347">
    <property type="entry name" value="SIS_dom"/>
</dbReference>
<keyword evidence="3" id="KW-0804">Transcription</keyword>
<dbReference type="Pfam" id="PF01380">
    <property type="entry name" value="SIS"/>
    <property type="match status" value="1"/>
</dbReference>
<comment type="caution">
    <text evidence="6">The sequence shown here is derived from an EMBL/GenBank/DDBJ whole genome shotgun (WGS) entry which is preliminary data.</text>
</comment>
<dbReference type="EMBL" id="JAFBCV010000010">
    <property type="protein sequence ID" value="MBM7839857.1"/>
    <property type="molecule type" value="Genomic_DNA"/>
</dbReference>
<evidence type="ECO:0000256" key="3">
    <source>
        <dbReference type="ARBA" id="ARBA00023163"/>
    </source>
</evidence>
<feature type="domain" description="HTH rpiR-type" evidence="4">
    <location>
        <begin position="2"/>
        <end position="78"/>
    </location>
</feature>
<keyword evidence="2 6" id="KW-0238">DNA-binding</keyword>
<keyword evidence="1" id="KW-0805">Transcription regulation</keyword>
<dbReference type="InterPro" id="IPR046348">
    <property type="entry name" value="SIS_dom_sf"/>
</dbReference>
<dbReference type="PROSITE" id="PS51071">
    <property type="entry name" value="HTH_RPIR"/>
    <property type="match status" value="1"/>
</dbReference>
<dbReference type="PROSITE" id="PS51464">
    <property type="entry name" value="SIS"/>
    <property type="match status" value="1"/>
</dbReference>
<evidence type="ECO:0000313" key="6">
    <source>
        <dbReference type="EMBL" id="MBM7839857.1"/>
    </source>
</evidence>
<dbReference type="Proteomes" id="UP001179280">
    <property type="component" value="Unassembled WGS sequence"/>
</dbReference>
<keyword evidence="7" id="KW-1185">Reference proteome</keyword>
<dbReference type="CDD" id="cd05013">
    <property type="entry name" value="SIS_RpiR"/>
    <property type="match status" value="1"/>
</dbReference>
<accession>A0ABS2SWF1</accession>
<proteinExistence type="predicted"/>
<reference evidence="6" key="1">
    <citation type="submission" date="2021-01" db="EMBL/GenBank/DDBJ databases">
        <title>Genomic Encyclopedia of Type Strains, Phase IV (KMG-IV): sequencing the most valuable type-strain genomes for metagenomic binning, comparative biology and taxonomic classification.</title>
        <authorList>
            <person name="Goeker M."/>
        </authorList>
    </citation>
    <scope>NUCLEOTIDE SEQUENCE</scope>
    <source>
        <strain evidence="6">DSM 21943</strain>
    </source>
</reference>
<organism evidence="6 7">
    <name type="scientific">Shouchella xiaoxiensis</name>
    <dbReference type="NCBI Taxonomy" id="766895"/>
    <lineage>
        <taxon>Bacteria</taxon>
        <taxon>Bacillati</taxon>
        <taxon>Bacillota</taxon>
        <taxon>Bacilli</taxon>
        <taxon>Bacillales</taxon>
        <taxon>Bacillaceae</taxon>
        <taxon>Shouchella</taxon>
    </lineage>
</organism>
<dbReference type="PANTHER" id="PTHR30514:SF18">
    <property type="entry name" value="RPIR-FAMILY TRANSCRIPTIONAL REGULATOR"/>
    <property type="match status" value="1"/>
</dbReference>
<dbReference type="InterPro" id="IPR047640">
    <property type="entry name" value="RpiR-like"/>
</dbReference>
<dbReference type="Pfam" id="PF01418">
    <property type="entry name" value="HTH_6"/>
    <property type="match status" value="1"/>
</dbReference>
<evidence type="ECO:0000259" key="5">
    <source>
        <dbReference type="PROSITE" id="PS51464"/>
    </source>
</evidence>
<dbReference type="Gene3D" id="1.10.10.10">
    <property type="entry name" value="Winged helix-like DNA-binding domain superfamily/Winged helix DNA-binding domain"/>
    <property type="match status" value="1"/>
</dbReference>
<dbReference type="InterPro" id="IPR035472">
    <property type="entry name" value="RpiR-like_SIS"/>
</dbReference>
<dbReference type="RefSeq" id="WP_204467133.1">
    <property type="nucleotide sequence ID" value="NZ_JAFBCV010000010.1"/>
</dbReference>
<gene>
    <name evidence="6" type="ORF">JOC54_003137</name>
</gene>
<evidence type="ECO:0000256" key="2">
    <source>
        <dbReference type="ARBA" id="ARBA00023125"/>
    </source>
</evidence>
<evidence type="ECO:0000313" key="7">
    <source>
        <dbReference type="Proteomes" id="UP001179280"/>
    </source>
</evidence>
<dbReference type="PANTHER" id="PTHR30514">
    <property type="entry name" value="GLUCOKINASE"/>
    <property type="match status" value="1"/>
</dbReference>
<sequence length="285" mass="32164">MKNPIDVLKAEVASLPKSQKLVVDYIIQHYNDVGFMTVEQLAKEVGTSTTTVMRLMNSVGYTGYTEFQKNLHTLLKEEATPQMRLEQNLKQQPYREDWQRHYALQMEQIQKAIQLNSETSLDGAIKQIYSAKRIFCTSVRSGLPVAQYLTHNLNRMLGNSKLTIADSSDWIDDVVGMSKGDLLIAVSYARYGKRLIQYVEQAKKKGVRILAITDNYSSPVVPHADVVVTCPANSIASHNSIVSTIFLVDYMISAIPRDQSEAISKRLKNVGETLQEIDYHNGYKN</sequence>
<evidence type="ECO:0000256" key="1">
    <source>
        <dbReference type="ARBA" id="ARBA00023015"/>
    </source>
</evidence>
<dbReference type="InterPro" id="IPR009057">
    <property type="entry name" value="Homeodomain-like_sf"/>
</dbReference>
<dbReference type="GO" id="GO:0003677">
    <property type="term" value="F:DNA binding"/>
    <property type="evidence" value="ECO:0007669"/>
    <property type="project" value="UniProtKB-KW"/>
</dbReference>
<name>A0ABS2SWF1_9BACI</name>
<dbReference type="InterPro" id="IPR036388">
    <property type="entry name" value="WH-like_DNA-bd_sf"/>
</dbReference>
<dbReference type="Gene3D" id="3.40.50.10490">
    <property type="entry name" value="Glucose-6-phosphate isomerase like protein, domain 1"/>
    <property type="match status" value="1"/>
</dbReference>
<dbReference type="InterPro" id="IPR000281">
    <property type="entry name" value="HTH_RpiR"/>
</dbReference>
<dbReference type="SUPFAM" id="SSF53697">
    <property type="entry name" value="SIS domain"/>
    <property type="match status" value="1"/>
</dbReference>
<evidence type="ECO:0000259" key="4">
    <source>
        <dbReference type="PROSITE" id="PS51071"/>
    </source>
</evidence>